<evidence type="ECO:0000259" key="1">
    <source>
        <dbReference type="Pfam" id="PF13304"/>
    </source>
</evidence>
<name>A0A097R0S3_HAFAL</name>
<evidence type="ECO:0000313" key="3">
    <source>
        <dbReference type="Proteomes" id="UP000029986"/>
    </source>
</evidence>
<dbReference type="GO" id="GO:0005524">
    <property type="term" value="F:ATP binding"/>
    <property type="evidence" value="ECO:0007669"/>
    <property type="project" value="InterPro"/>
</dbReference>
<dbReference type="PATRIC" id="fig|1453496.5.peg.1588"/>
<sequence>MLEKIIFKSGSTSSEPPLEVSLSPLTIFVGPNNSGKSRALIEIENKLSKGDEVDGDIISEITIRPLDVECIVNDLESIRRMKKDHENIPSDYVPIEKISYKTSTLVSDNINLSQLLTEAVNPNIRPRYSLAKYLSLYLMRLDGQSRLSLINEQNSVDLQQPSFNNLASIFKDNNEREKIRAIVFDAFGKYFVIDPTKMGSLRIRLSDRAPLNETEEKGWGNDSVDFHSQATLISEASDGVKAFVGMMITLIAGSPKITLIDEPEAFLHPSLSSKLGKEITKIQASTDKNVFISTHSASFLMGCVQGGVSLNIVRLTYDGKNGTARVLTKEQLIPLMRNPLLRSIGVLNALFYNYVIVTEADADRAFYQEINERLLLNGDSRGIEGCLFLNAQNKQTVWDIVKPLRELGIPSVGIVDIDVLKEGGVVWKKPMNGAFIPEIRHSSLNTEREALKKAFELSGMNMKTDGGVSILSPADKEACLSFFSGLEEYGVFVVPIGEVEAWLHELEISRNKGTWLTNIFEKMGADPMKDSYVMPSDGDVWDFIGRANDWFRKSNRKGIPV</sequence>
<dbReference type="Gene3D" id="3.40.50.300">
    <property type="entry name" value="P-loop containing nucleotide triphosphate hydrolases"/>
    <property type="match status" value="1"/>
</dbReference>
<gene>
    <name evidence="2" type="ORF">AT03_07965</name>
</gene>
<dbReference type="PANTHER" id="PTHR43581:SF2">
    <property type="entry name" value="EXCINUCLEASE ATPASE SUBUNIT"/>
    <property type="match status" value="1"/>
</dbReference>
<dbReference type="RefSeq" id="WP_025800906.1">
    <property type="nucleotide sequence ID" value="NZ_CP009706.1"/>
</dbReference>
<dbReference type="InterPro" id="IPR027417">
    <property type="entry name" value="P-loop_NTPase"/>
</dbReference>
<dbReference type="GO" id="GO:0016887">
    <property type="term" value="F:ATP hydrolysis activity"/>
    <property type="evidence" value="ECO:0007669"/>
    <property type="project" value="InterPro"/>
</dbReference>
<keyword evidence="3" id="KW-1185">Reference proteome</keyword>
<dbReference type="HOGENOM" id="CLU_035695_0_0_6"/>
<dbReference type="SUPFAM" id="SSF52540">
    <property type="entry name" value="P-loop containing nucleoside triphosphate hydrolases"/>
    <property type="match status" value="1"/>
</dbReference>
<reference evidence="2 3" key="1">
    <citation type="journal article" date="2014" name="Gut Pathog.">
        <title>Gene clusters of Hafnia alvei strain FB1 important in survival and pathogenesis: a draft genome perspective.</title>
        <authorList>
            <person name="Tan J.Y."/>
            <person name="Yin W.F."/>
            <person name="Chan K.G."/>
        </authorList>
    </citation>
    <scope>NUCLEOTIDE SEQUENCE [LARGE SCALE GENOMIC DNA]</scope>
    <source>
        <strain evidence="2 3">FB1</strain>
    </source>
</reference>
<dbReference type="InterPro" id="IPR051396">
    <property type="entry name" value="Bact_Antivir_Def_Nuclease"/>
</dbReference>
<dbReference type="AlphaFoldDB" id="A0A097R0S3"/>
<dbReference type="KEGG" id="hav:AT03_07965"/>
<dbReference type="eggNOG" id="COG1106">
    <property type="taxonomic scope" value="Bacteria"/>
</dbReference>
<feature type="domain" description="ATPase AAA-type core" evidence="1">
    <location>
        <begin position="230"/>
        <end position="299"/>
    </location>
</feature>
<evidence type="ECO:0000313" key="2">
    <source>
        <dbReference type="EMBL" id="AIU72329.1"/>
    </source>
</evidence>
<proteinExistence type="predicted"/>
<accession>A0A097R0S3</accession>
<protein>
    <recommendedName>
        <fullName evidence="1">ATPase AAA-type core domain-containing protein</fullName>
    </recommendedName>
</protein>
<dbReference type="Proteomes" id="UP000029986">
    <property type="component" value="Chromosome"/>
</dbReference>
<dbReference type="EMBL" id="CP009706">
    <property type="protein sequence ID" value="AIU72329.1"/>
    <property type="molecule type" value="Genomic_DNA"/>
</dbReference>
<dbReference type="OrthoDB" id="3322489at2"/>
<dbReference type="InterPro" id="IPR003959">
    <property type="entry name" value="ATPase_AAA_core"/>
</dbReference>
<dbReference type="Pfam" id="PF13304">
    <property type="entry name" value="AAA_21"/>
    <property type="match status" value="1"/>
</dbReference>
<dbReference type="PANTHER" id="PTHR43581">
    <property type="entry name" value="ATP/GTP PHOSPHATASE"/>
    <property type="match status" value="1"/>
</dbReference>
<organism evidence="2 3">
    <name type="scientific">Hafnia alvei FB1</name>
    <dbReference type="NCBI Taxonomy" id="1453496"/>
    <lineage>
        <taxon>Bacteria</taxon>
        <taxon>Pseudomonadati</taxon>
        <taxon>Pseudomonadota</taxon>
        <taxon>Gammaproteobacteria</taxon>
        <taxon>Enterobacterales</taxon>
        <taxon>Hafniaceae</taxon>
        <taxon>Hafnia</taxon>
    </lineage>
</organism>